<dbReference type="PANTHER" id="PTHR43553:SF24">
    <property type="entry name" value="ENERGY-COUPLING FACTOR TRANSPORTER ATP-BINDING PROTEIN ECFA1"/>
    <property type="match status" value="1"/>
</dbReference>
<dbReference type="Gene3D" id="3.40.50.300">
    <property type="entry name" value="P-loop containing nucleotide triphosphate hydrolases"/>
    <property type="match status" value="2"/>
</dbReference>
<comment type="similarity">
    <text evidence="2">Belongs to the ABC transporter superfamily.</text>
</comment>
<sequence length="573" mass="64081">MGNKEEVKAISIKNLTFKYKDQKDKNAIEDINLDIEKGQFVVIMGPSGAGKSTLANCLNGLVPHFIRGQYSGEVLINGANARENSVSKMAREIGLVFQDFESQLFSTNTMLEIAFGPENFKVDREEIKRRIEKILKTVKLQGFEARQPSTLSGGQKQRLAIGSVLASQPSIICMDEPTTDLDPVGKLGIFTIAKELHEDKDLTLIIIEHETEEALNADRLIIMEDGHILKDGCPKEVLKEIELTDRIGIMSLQIPKYFSQMSLIKKEELPLTPDEGLEKFKSLGLEIDEEKYAEILCGEEKRDSKYGNVIIEVKDLEHTYPNGKTALKGASLKVREGEFLAVLGHNGSGKTTLVKHFNGLLLPTNGNVIVNGKDTKNSTIFEIGKEVGYAFQNPDHQIFADTVYEEVAFSPKIRGCSKEEIDERVKEALKAVDMEGYEEEDPFSLTKGGRQRIAVASILSARPKVIILDEPTTGLDYKEQRQMMELIKKLNESGHTIIMITHTMWVVSEYAHRVAVVNDGEIKMYGTTREVFKNEEELLKSYLKTPHIVSLSNKLGNTILSIDEMIRCTKGAK</sequence>
<dbReference type="GO" id="GO:0043190">
    <property type="term" value="C:ATP-binding cassette (ABC) transporter complex"/>
    <property type="evidence" value="ECO:0007669"/>
    <property type="project" value="TreeGrafter"/>
</dbReference>
<evidence type="ECO:0000256" key="6">
    <source>
        <dbReference type="ARBA" id="ARBA00022840"/>
    </source>
</evidence>
<keyword evidence="11" id="KW-1185">Reference proteome</keyword>
<dbReference type="AlphaFoldDB" id="A0A1H3RQN3"/>
<evidence type="ECO:0000256" key="7">
    <source>
        <dbReference type="ARBA" id="ARBA00022967"/>
    </source>
</evidence>
<comment type="subcellular location">
    <subcellularLocation>
        <location evidence="1">Cell membrane</location>
        <topology evidence="1">Peripheral membrane protein</topology>
    </subcellularLocation>
</comment>
<evidence type="ECO:0000259" key="9">
    <source>
        <dbReference type="PROSITE" id="PS50893"/>
    </source>
</evidence>
<dbReference type="EMBL" id="FNQE01000030">
    <property type="protein sequence ID" value="SDZ27685.1"/>
    <property type="molecule type" value="Genomic_DNA"/>
</dbReference>
<feature type="domain" description="ABC transporter" evidence="9">
    <location>
        <begin position="10"/>
        <end position="250"/>
    </location>
</feature>
<evidence type="ECO:0000256" key="8">
    <source>
        <dbReference type="ARBA" id="ARBA00023136"/>
    </source>
</evidence>
<dbReference type="Proteomes" id="UP000198625">
    <property type="component" value="Unassembled WGS sequence"/>
</dbReference>
<dbReference type="InterPro" id="IPR050095">
    <property type="entry name" value="ECF_ABC_transporter_ATP-bd"/>
</dbReference>
<feature type="domain" description="ABC transporter" evidence="9">
    <location>
        <begin position="311"/>
        <end position="544"/>
    </location>
</feature>
<dbReference type="PROSITE" id="PS50893">
    <property type="entry name" value="ABC_TRANSPORTER_2"/>
    <property type="match status" value="2"/>
</dbReference>
<evidence type="ECO:0000256" key="1">
    <source>
        <dbReference type="ARBA" id="ARBA00004202"/>
    </source>
</evidence>
<organism evidence="10 11">
    <name type="scientific">Proteiniborus ethanoligenes</name>
    <dbReference type="NCBI Taxonomy" id="415015"/>
    <lineage>
        <taxon>Bacteria</taxon>
        <taxon>Bacillati</taxon>
        <taxon>Bacillota</taxon>
        <taxon>Clostridia</taxon>
        <taxon>Eubacteriales</taxon>
        <taxon>Proteiniborus</taxon>
    </lineage>
</organism>
<proteinExistence type="inferred from homology"/>
<evidence type="ECO:0000313" key="10">
    <source>
        <dbReference type="EMBL" id="SDZ27685.1"/>
    </source>
</evidence>
<evidence type="ECO:0000256" key="4">
    <source>
        <dbReference type="ARBA" id="ARBA00022475"/>
    </source>
</evidence>
<keyword evidence="4" id="KW-1003">Cell membrane</keyword>
<dbReference type="SUPFAM" id="SSF52540">
    <property type="entry name" value="P-loop containing nucleoside triphosphate hydrolases"/>
    <property type="match status" value="2"/>
</dbReference>
<gene>
    <name evidence="10" type="ORF">SAMN05660462_02488</name>
</gene>
<keyword evidence="7" id="KW-1278">Translocase</keyword>
<evidence type="ECO:0000256" key="3">
    <source>
        <dbReference type="ARBA" id="ARBA00022448"/>
    </source>
</evidence>
<dbReference type="NCBIfam" id="NF010167">
    <property type="entry name" value="PRK13648.1"/>
    <property type="match status" value="2"/>
</dbReference>
<dbReference type="PROSITE" id="PS00211">
    <property type="entry name" value="ABC_TRANSPORTER_1"/>
    <property type="match status" value="1"/>
</dbReference>
<keyword evidence="8" id="KW-0472">Membrane</keyword>
<dbReference type="CDD" id="cd03225">
    <property type="entry name" value="ABC_cobalt_CbiO_domain1"/>
    <property type="match status" value="2"/>
</dbReference>
<keyword evidence="6 10" id="KW-0067">ATP-binding</keyword>
<dbReference type="Pfam" id="PF00005">
    <property type="entry name" value="ABC_tran"/>
    <property type="match status" value="2"/>
</dbReference>
<dbReference type="InterPro" id="IPR017871">
    <property type="entry name" value="ABC_transporter-like_CS"/>
</dbReference>
<keyword evidence="5" id="KW-0547">Nucleotide-binding</keyword>
<dbReference type="InterPro" id="IPR003593">
    <property type="entry name" value="AAA+_ATPase"/>
</dbReference>
<evidence type="ECO:0000256" key="5">
    <source>
        <dbReference type="ARBA" id="ARBA00022741"/>
    </source>
</evidence>
<dbReference type="PANTHER" id="PTHR43553">
    <property type="entry name" value="HEAVY METAL TRANSPORTER"/>
    <property type="match status" value="1"/>
</dbReference>
<protein>
    <submittedName>
        <fullName evidence="10">Energy-coupling factor transport system ATP-binding protein</fullName>
    </submittedName>
</protein>
<dbReference type="RefSeq" id="WP_091731820.1">
    <property type="nucleotide sequence ID" value="NZ_FNQE01000030.1"/>
</dbReference>
<evidence type="ECO:0000313" key="11">
    <source>
        <dbReference type="Proteomes" id="UP000198625"/>
    </source>
</evidence>
<reference evidence="10 11" key="1">
    <citation type="submission" date="2016-10" db="EMBL/GenBank/DDBJ databases">
        <authorList>
            <person name="de Groot N.N."/>
        </authorList>
    </citation>
    <scope>NUCLEOTIDE SEQUENCE [LARGE SCALE GENOMIC DNA]</scope>
    <source>
        <strain evidence="10 11">DSM 21650</strain>
    </source>
</reference>
<accession>A0A1H3RQN3</accession>
<dbReference type="GO" id="GO:0042626">
    <property type="term" value="F:ATPase-coupled transmembrane transporter activity"/>
    <property type="evidence" value="ECO:0007669"/>
    <property type="project" value="TreeGrafter"/>
</dbReference>
<name>A0A1H3RQN3_9FIRM</name>
<dbReference type="SMART" id="SM00382">
    <property type="entry name" value="AAA"/>
    <property type="match status" value="2"/>
</dbReference>
<keyword evidence="3" id="KW-0813">Transport</keyword>
<dbReference type="GO" id="GO:0016887">
    <property type="term" value="F:ATP hydrolysis activity"/>
    <property type="evidence" value="ECO:0007669"/>
    <property type="project" value="InterPro"/>
</dbReference>
<dbReference type="FunFam" id="3.40.50.300:FF:000224">
    <property type="entry name" value="Energy-coupling factor transporter ATP-binding protein EcfA"/>
    <property type="match status" value="2"/>
</dbReference>
<dbReference type="InterPro" id="IPR003439">
    <property type="entry name" value="ABC_transporter-like_ATP-bd"/>
</dbReference>
<dbReference type="GO" id="GO:0005524">
    <property type="term" value="F:ATP binding"/>
    <property type="evidence" value="ECO:0007669"/>
    <property type="project" value="UniProtKB-KW"/>
</dbReference>
<dbReference type="InterPro" id="IPR015856">
    <property type="entry name" value="ABC_transpr_CbiO/EcfA_su"/>
</dbReference>
<dbReference type="STRING" id="415015.SAMN05660462_02488"/>
<dbReference type="OrthoDB" id="501320at2"/>
<evidence type="ECO:0000256" key="2">
    <source>
        <dbReference type="ARBA" id="ARBA00005417"/>
    </source>
</evidence>
<dbReference type="InterPro" id="IPR027417">
    <property type="entry name" value="P-loop_NTPase"/>
</dbReference>